<dbReference type="EMBL" id="MUGW01000034">
    <property type="protein sequence ID" value="OXA87626.1"/>
    <property type="molecule type" value="Genomic_DNA"/>
</dbReference>
<dbReference type="AlphaFoldDB" id="A0A226H1S5"/>
<gene>
    <name evidence="1" type="ORF">B0A66_15945</name>
</gene>
<evidence type="ECO:0000313" key="1">
    <source>
        <dbReference type="EMBL" id="OXA87626.1"/>
    </source>
</evidence>
<accession>A0A226H1S5</accession>
<keyword evidence="2" id="KW-1185">Reference proteome</keyword>
<protein>
    <recommendedName>
        <fullName evidence="3">DUF4280 domain-containing protein</fullName>
    </recommendedName>
</protein>
<dbReference type="Pfam" id="PF14107">
    <property type="entry name" value="DUF4280"/>
    <property type="match status" value="1"/>
</dbReference>
<dbReference type="InterPro" id="IPR025460">
    <property type="entry name" value="DUF4280"/>
</dbReference>
<dbReference type="Proteomes" id="UP000198345">
    <property type="component" value="Unassembled WGS sequence"/>
</dbReference>
<evidence type="ECO:0008006" key="3">
    <source>
        <dbReference type="Google" id="ProtNLM"/>
    </source>
</evidence>
<name>A0A226H1S5_9FLAO</name>
<evidence type="ECO:0000313" key="2">
    <source>
        <dbReference type="Proteomes" id="UP000198345"/>
    </source>
</evidence>
<reference evidence="1 2" key="1">
    <citation type="submission" date="2016-11" db="EMBL/GenBank/DDBJ databases">
        <title>Whole genomes of Flavobacteriaceae.</title>
        <authorList>
            <person name="Stine C."/>
            <person name="Li C."/>
            <person name="Tadesse D."/>
        </authorList>
    </citation>
    <scope>NUCLEOTIDE SEQUENCE [LARGE SCALE GENOMIC DNA]</scope>
    <source>
        <strain evidence="1 2">DSM 18292</strain>
    </source>
</reference>
<dbReference type="OrthoDB" id="882303at2"/>
<proteinExistence type="predicted"/>
<sequence length="162" mass="17980">MSKKYVVVNGATLKCQFNVEKKTDVLKVKSHQKHFANDKEAQKKLIATSKEIGQTMEKNSFGKCQMQPDGKGDFLPCQAVITQWSNAYQKVILSNQGQILTEDSKATCPIGGPDCITVAHHGQKIEPGKQNAMSAKPYLSNQINPLVNMKKFQNELVDDDIV</sequence>
<dbReference type="RefSeq" id="WP_089050852.1">
    <property type="nucleotide sequence ID" value="NZ_FXTV01000003.1"/>
</dbReference>
<organism evidence="1 2">
    <name type="scientific">Flavobacterium hercynium</name>
    <dbReference type="NCBI Taxonomy" id="387094"/>
    <lineage>
        <taxon>Bacteria</taxon>
        <taxon>Pseudomonadati</taxon>
        <taxon>Bacteroidota</taxon>
        <taxon>Flavobacteriia</taxon>
        <taxon>Flavobacteriales</taxon>
        <taxon>Flavobacteriaceae</taxon>
        <taxon>Flavobacterium</taxon>
    </lineage>
</organism>
<comment type="caution">
    <text evidence="1">The sequence shown here is derived from an EMBL/GenBank/DDBJ whole genome shotgun (WGS) entry which is preliminary data.</text>
</comment>